<proteinExistence type="predicted"/>
<dbReference type="GO" id="GO:0006999">
    <property type="term" value="P:nuclear pore organization"/>
    <property type="evidence" value="ECO:0007669"/>
    <property type="project" value="TreeGrafter"/>
</dbReference>
<evidence type="ECO:0000256" key="2">
    <source>
        <dbReference type="ARBA" id="ARBA00004567"/>
    </source>
</evidence>
<evidence type="ECO:0000256" key="1">
    <source>
        <dbReference type="ARBA" id="ARBA00004335"/>
    </source>
</evidence>
<feature type="compositionally biased region" description="Polar residues" evidence="8">
    <location>
        <begin position="157"/>
        <end position="169"/>
    </location>
</feature>
<dbReference type="GO" id="GO:0017056">
    <property type="term" value="F:structural constituent of nuclear pore"/>
    <property type="evidence" value="ECO:0007669"/>
    <property type="project" value="TreeGrafter"/>
</dbReference>
<protein>
    <submittedName>
        <fullName evidence="10">FG-nucleoporin</fullName>
    </submittedName>
</protein>
<dbReference type="GO" id="GO:0044613">
    <property type="term" value="C:nuclear pore central transport channel"/>
    <property type="evidence" value="ECO:0007669"/>
    <property type="project" value="TreeGrafter"/>
</dbReference>
<dbReference type="InterPro" id="IPR025574">
    <property type="entry name" value="Nucleoporin_FG_rpt"/>
</dbReference>
<evidence type="ECO:0000256" key="7">
    <source>
        <dbReference type="ARBA" id="ARBA00023242"/>
    </source>
</evidence>
<evidence type="ECO:0000313" key="11">
    <source>
        <dbReference type="Proteomes" id="UP001360560"/>
    </source>
</evidence>
<dbReference type="InterPro" id="IPR025712">
    <property type="entry name" value="Nup54_alpha-helical_dom"/>
</dbReference>
<dbReference type="Proteomes" id="UP001360560">
    <property type="component" value="Unassembled WGS sequence"/>
</dbReference>
<reference evidence="10 11" key="1">
    <citation type="journal article" date="2023" name="Elife">
        <title>Identification of key yeast species and microbe-microbe interactions impacting larval growth of Drosophila in the wild.</title>
        <authorList>
            <person name="Mure A."/>
            <person name="Sugiura Y."/>
            <person name="Maeda R."/>
            <person name="Honda K."/>
            <person name="Sakurai N."/>
            <person name="Takahashi Y."/>
            <person name="Watada M."/>
            <person name="Katoh T."/>
            <person name="Gotoh A."/>
            <person name="Gotoh Y."/>
            <person name="Taniguchi I."/>
            <person name="Nakamura K."/>
            <person name="Hayashi T."/>
            <person name="Katayama T."/>
            <person name="Uemura T."/>
            <person name="Hattori Y."/>
        </authorList>
    </citation>
    <scope>NUCLEOTIDE SEQUENCE [LARGE SCALE GENOMIC DNA]</scope>
    <source>
        <strain evidence="10 11">SC-9</strain>
    </source>
</reference>
<feature type="domain" description="Nucleoporin Nup54 alpha-helical" evidence="9">
    <location>
        <begin position="373"/>
        <end position="511"/>
    </location>
</feature>
<keyword evidence="11" id="KW-1185">Reference proteome</keyword>
<gene>
    <name evidence="10" type="ORF">DASC09_044610</name>
</gene>
<dbReference type="Pfam" id="PF13634">
    <property type="entry name" value="Nucleoporin_FG"/>
    <property type="match status" value="2"/>
</dbReference>
<feature type="compositionally biased region" description="Low complexity" evidence="8">
    <location>
        <begin position="196"/>
        <end position="207"/>
    </location>
</feature>
<dbReference type="GO" id="GO:0036228">
    <property type="term" value="P:protein localization to nuclear inner membrane"/>
    <property type="evidence" value="ECO:0007669"/>
    <property type="project" value="TreeGrafter"/>
</dbReference>
<dbReference type="PANTHER" id="PTHR13000">
    <property type="entry name" value="NUCLEOPORIN P54"/>
    <property type="match status" value="1"/>
</dbReference>
<evidence type="ECO:0000313" key="10">
    <source>
        <dbReference type="EMBL" id="GMM37136.1"/>
    </source>
</evidence>
<dbReference type="EMBL" id="BTFZ01000011">
    <property type="protein sequence ID" value="GMM37136.1"/>
    <property type="molecule type" value="Genomic_DNA"/>
</dbReference>
<feature type="compositionally biased region" description="Polar residues" evidence="8">
    <location>
        <begin position="280"/>
        <end position="292"/>
    </location>
</feature>
<feature type="compositionally biased region" description="Low complexity" evidence="8">
    <location>
        <begin position="84"/>
        <end position="101"/>
    </location>
</feature>
<keyword evidence="6" id="KW-0509">mRNA transport</keyword>
<dbReference type="Gene3D" id="1.20.5.490">
    <property type="entry name" value="Single helix bin"/>
    <property type="match status" value="1"/>
</dbReference>
<evidence type="ECO:0000256" key="4">
    <source>
        <dbReference type="ARBA" id="ARBA00022448"/>
    </source>
</evidence>
<comment type="subcellular location">
    <subcellularLocation>
        <location evidence="1">Nucleus membrane</location>
        <topology evidence="1">Peripheral membrane protein</topology>
        <orientation evidence="1">Cytoplasmic side</orientation>
    </subcellularLocation>
    <subcellularLocation>
        <location evidence="3">Nucleus membrane</location>
        <topology evidence="3">Peripheral membrane protein</topology>
        <orientation evidence="3">Nucleoplasmic side</orientation>
    </subcellularLocation>
    <subcellularLocation>
        <location evidence="2">Nucleus</location>
        <location evidence="2">Nuclear pore complex</location>
    </subcellularLocation>
</comment>
<dbReference type="RefSeq" id="XP_064854132.1">
    <property type="nucleotide sequence ID" value="XM_064998060.1"/>
</dbReference>
<dbReference type="GO" id="GO:0006607">
    <property type="term" value="P:NLS-bearing protein import into nucleus"/>
    <property type="evidence" value="ECO:0007669"/>
    <property type="project" value="TreeGrafter"/>
</dbReference>
<keyword evidence="4" id="KW-0813">Transport</keyword>
<comment type="caution">
    <text evidence="10">The sequence shown here is derived from an EMBL/GenBank/DDBJ whole genome shotgun (WGS) entry which is preliminary data.</text>
</comment>
<evidence type="ECO:0000259" key="9">
    <source>
        <dbReference type="Pfam" id="PF13874"/>
    </source>
</evidence>
<organism evidence="10 11">
    <name type="scientific">Saccharomycopsis crataegensis</name>
    <dbReference type="NCBI Taxonomy" id="43959"/>
    <lineage>
        <taxon>Eukaryota</taxon>
        <taxon>Fungi</taxon>
        <taxon>Dikarya</taxon>
        <taxon>Ascomycota</taxon>
        <taxon>Saccharomycotina</taxon>
        <taxon>Saccharomycetes</taxon>
        <taxon>Saccharomycopsidaceae</taxon>
        <taxon>Saccharomycopsis</taxon>
    </lineage>
</organism>
<dbReference type="InterPro" id="IPR024864">
    <property type="entry name" value="Nup54/Nup57/Nup44"/>
</dbReference>
<keyword evidence="6" id="KW-0906">Nuclear pore complex</keyword>
<keyword evidence="7" id="KW-0539">Nucleus</keyword>
<evidence type="ECO:0000256" key="5">
    <source>
        <dbReference type="ARBA" id="ARBA00023010"/>
    </source>
</evidence>
<name>A0AAV5QQW6_9ASCO</name>
<dbReference type="AlphaFoldDB" id="A0AAV5QQW6"/>
<keyword evidence="6" id="KW-0653">Protein transport</keyword>
<feature type="region of interest" description="Disordered" evidence="8">
    <location>
        <begin position="84"/>
        <end position="105"/>
    </location>
</feature>
<feature type="compositionally biased region" description="Low complexity" evidence="8">
    <location>
        <begin position="134"/>
        <end position="149"/>
    </location>
</feature>
<dbReference type="GO" id="GO:0031965">
    <property type="term" value="C:nuclear membrane"/>
    <property type="evidence" value="ECO:0007669"/>
    <property type="project" value="UniProtKB-SubCell"/>
</dbReference>
<feature type="compositionally biased region" description="Low complexity" evidence="8">
    <location>
        <begin position="178"/>
        <end position="189"/>
    </location>
</feature>
<evidence type="ECO:0000256" key="3">
    <source>
        <dbReference type="ARBA" id="ARBA00004620"/>
    </source>
</evidence>
<feature type="region of interest" description="Disordered" evidence="8">
    <location>
        <begin position="273"/>
        <end position="292"/>
    </location>
</feature>
<evidence type="ECO:0000256" key="6">
    <source>
        <dbReference type="ARBA" id="ARBA00023132"/>
    </source>
</evidence>
<dbReference type="Pfam" id="PF13874">
    <property type="entry name" value="Nup54"/>
    <property type="match status" value="1"/>
</dbReference>
<dbReference type="GeneID" id="90075111"/>
<keyword evidence="5" id="KW-0811">Translocation</keyword>
<evidence type="ECO:0000256" key="8">
    <source>
        <dbReference type="SAM" id="MobiDB-lite"/>
    </source>
</evidence>
<accession>A0AAV5QQW6</accession>
<feature type="region of interest" description="Disordered" evidence="8">
    <location>
        <begin position="134"/>
        <end position="215"/>
    </location>
</feature>
<sequence>MFGNSGGGSGGSGFSFGGNSNTTSTGGGFSFGGSNNATTTTTAPTSTASGGLFGAKPSTGGFSFGNNSNTNATNATNTANSGTGLFGSNNANNNNTANNTAGTGGGLFGNTNNNTANTSGGGLFGNKTATATNTSSGGLFGGNNNTTNTGSGGLFGQNNSSTTTANKPTIGTGGGLFGNNNASTTTTTGTSGGLFGNTNNSTSTTAGTGSGLFGNNASKPTGGLFGNANNSTSTATGTGGGLFGNNAASKPAGGLFGNNNAAGTTATNTTNQTANGLFGATNSSTNNQPSFAWTQNQNMNINQQSSVNNPTINALQLQRQQHQYQQNLNNYSNTILEQLLKIKNSWDPNAPDSALSTYFYNKVQESEVSSYVKPDNVSQEEWNDAMKKRPDNNTFVPVKASGFEGLKKRSVAQTTHIAQSRIILKEIETKTKNLGDKHDLDSITRITNCKNKHQQLSKKLLVLGCKLSILKSKGYSLSPEEEILSENFKKLIKVINDPVGLGRLNELWSRLAIVKERSELLSNQLNNNLSIGKNDSGFDELHEEKELQMRKLTEILQKQQHGIQYLAEVLEADGKTLDTLIAEKVKTKK</sequence>
<dbReference type="PANTHER" id="PTHR13000:SF0">
    <property type="entry name" value="NUCLEOPORIN P54"/>
    <property type="match status" value="1"/>
</dbReference>